<dbReference type="PRINTS" id="PR00983">
    <property type="entry name" value="TRNASYNTHCYS"/>
</dbReference>
<dbReference type="InterPro" id="IPR015273">
    <property type="entry name" value="Cys-tRNA-synt_Ia_DALR"/>
</dbReference>
<dbReference type="AlphaFoldDB" id="A0A7C0ZFP9"/>
<dbReference type="InterPro" id="IPR014729">
    <property type="entry name" value="Rossmann-like_a/b/a_fold"/>
</dbReference>
<evidence type="ECO:0000256" key="10">
    <source>
        <dbReference type="ARBA" id="ARBA00022917"/>
    </source>
</evidence>
<comment type="caution">
    <text evidence="14">The sequence shown here is derived from an EMBL/GenBank/DDBJ whole genome shotgun (WGS) entry which is preliminary data.</text>
</comment>
<evidence type="ECO:0000256" key="1">
    <source>
        <dbReference type="ARBA" id="ARBA00004496"/>
    </source>
</evidence>
<feature type="binding site" evidence="12">
    <location>
        <position position="27"/>
    </location>
    <ligand>
        <name>Zn(2+)</name>
        <dbReference type="ChEBI" id="CHEBI:29105"/>
    </ligand>
</feature>
<accession>A0A7C0ZFP9</accession>
<sequence length="447" mass="51545">MRLFNTLNGKVEEFVPVEQGKAKIYFCGMTLQESPHIGHMRAFVTADVLHRHLLYLGYEVTLIINFTDIDDKVIRKSHEEGIDYRMITSRFEEEFRKASKWLNILPATFYPRATQHIQEIIQLIEKLIERGYAYEVDGDVYFSVRKFKGYGKLSGKNIDDLVSGARIEVDEKKRDPLDFALWKRAKPGEPYWHSPWGKGRPGWHIECSSMSMHYLGETFDIHGGGNDLIFPHHENEIAQSECATGKPFARYWLHNGMITIKGDKMSKSLKNFVPVLDLTDEFHPNELRLYLLSSHYRSPLEYSDELLQQAKSGWRRIKNFLETAPDTDGEVSDETRQAYEEAMNNDLNTPEALGRVFELVRMGNSTEDTGVKGTVKKDIEFILGNLGFKPIEKEEIDFAPFVDLIVDVRNALRKEKLFSQADKIRDGLKSLGIIIEDTKEGTRWRKG</sequence>
<dbReference type="PANTHER" id="PTHR10890:SF3">
    <property type="entry name" value="CYSTEINE--TRNA LIGASE, CYTOPLASMIC"/>
    <property type="match status" value="1"/>
</dbReference>
<dbReference type="InterPro" id="IPR015803">
    <property type="entry name" value="Cys-tRNA-ligase"/>
</dbReference>
<feature type="binding site" evidence="12">
    <location>
        <position position="232"/>
    </location>
    <ligand>
        <name>Zn(2+)</name>
        <dbReference type="ChEBI" id="CHEBI:29105"/>
    </ligand>
</feature>
<dbReference type="Gene3D" id="1.20.120.1910">
    <property type="entry name" value="Cysteine-tRNA ligase, C-terminal anti-codon recognition domain"/>
    <property type="match status" value="1"/>
</dbReference>
<proteinExistence type="inferred from homology"/>
<dbReference type="InterPro" id="IPR024909">
    <property type="entry name" value="Cys-tRNA/MSH_ligase"/>
</dbReference>
<dbReference type="SMART" id="SM00840">
    <property type="entry name" value="DALR_2"/>
    <property type="match status" value="1"/>
</dbReference>
<keyword evidence="10 12" id="KW-0648">Protein biosynthesis</keyword>
<name>A0A7C0ZFP9_UNCW3</name>
<dbReference type="GO" id="GO:0008270">
    <property type="term" value="F:zinc ion binding"/>
    <property type="evidence" value="ECO:0007669"/>
    <property type="project" value="UniProtKB-UniRule"/>
</dbReference>
<keyword evidence="8 12" id="KW-0862">Zinc</keyword>
<evidence type="ECO:0000256" key="4">
    <source>
        <dbReference type="ARBA" id="ARBA00022490"/>
    </source>
</evidence>
<comment type="catalytic activity">
    <reaction evidence="12">
        <text>tRNA(Cys) + L-cysteine + ATP = L-cysteinyl-tRNA(Cys) + AMP + diphosphate</text>
        <dbReference type="Rhea" id="RHEA:17773"/>
        <dbReference type="Rhea" id="RHEA-COMP:9661"/>
        <dbReference type="Rhea" id="RHEA-COMP:9679"/>
        <dbReference type="ChEBI" id="CHEBI:30616"/>
        <dbReference type="ChEBI" id="CHEBI:33019"/>
        <dbReference type="ChEBI" id="CHEBI:35235"/>
        <dbReference type="ChEBI" id="CHEBI:78442"/>
        <dbReference type="ChEBI" id="CHEBI:78517"/>
        <dbReference type="ChEBI" id="CHEBI:456215"/>
        <dbReference type="EC" id="6.1.1.16"/>
    </reaction>
</comment>
<feature type="binding site" evidence="12">
    <location>
        <position position="267"/>
    </location>
    <ligand>
        <name>ATP</name>
        <dbReference type="ChEBI" id="CHEBI:30616"/>
    </ligand>
</feature>
<dbReference type="FunFam" id="3.40.50.620:FF:000009">
    <property type="entry name" value="Cysteine--tRNA ligase"/>
    <property type="match status" value="1"/>
</dbReference>
<keyword evidence="7 12" id="KW-0547">Nucleotide-binding</keyword>
<feature type="short sequence motif" description="'HIGH' region" evidence="12">
    <location>
        <begin position="29"/>
        <end position="39"/>
    </location>
</feature>
<dbReference type="Gene3D" id="3.40.50.620">
    <property type="entry name" value="HUPs"/>
    <property type="match status" value="1"/>
</dbReference>
<dbReference type="Pfam" id="PF09190">
    <property type="entry name" value="DALR_2"/>
    <property type="match status" value="1"/>
</dbReference>
<dbReference type="GO" id="GO:0005524">
    <property type="term" value="F:ATP binding"/>
    <property type="evidence" value="ECO:0007669"/>
    <property type="project" value="UniProtKB-UniRule"/>
</dbReference>
<evidence type="ECO:0000313" key="14">
    <source>
        <dbReference type="EMBL" id="HDI83841.1"/>
    </source>
</evidence>
<feature type="binding site" evidence="12">
    <location>
        <position position="207"/>
    </location>
    <ligand>
        <name>Zn(2+)</name>
        <dbReference type="ChEBI" id="CHEBI:29105"/>
    </ligand>
</feature>
<keyword evidence="6 12" id="KW-0479">Metal-binding</keyword>
<dbReference type="CDD" id="cd00672">
    <property type="entry name" value="CysRS_core"/>
    <property type="match status" value="1"/>
</dbReference>
<comment type="subunit">
    <text evidence="3 12">Monomer.</text>
</comment>
<feature type="domain" description="Cysteinyl-tRNA synthetase class Ia DALR" evidence="13">
    <location>
        <begin position="338"/>
        <end position="397"/>
    </location>
</feature>
<reference evidence="14" key="1">
    <citation type="journal article" date="2020" name="mSystems">
        <title>Genome- and Community-Level Interaction Insights into Carbon Utilization and Element Cycling Functions of Hydrothermarchaeota in Hydrothermal Sediment.</title>
        <authorList>
            <person name="Zhou Z."/>
            <person name="Liu Y."/>
            <person name="Xu W."/>
            <person name="Pan J."/>
            <person name="Luo Z.H."/>
            <person name="Li M."/>
        </authorList>
    </citation>
    <scope>NUCLEOTIDE SEQUENCE [LARGE SCALE GENOMIC DNA]</scope>
    <source>
        <strain evidence="14">HyVt-102</strain>
    </source>
</reference>
<evidence type="ECO:0000256" key="3">
    <source>
        <dbReference type="ARBA" id="ARBA00011245"/>
    </source>
</evidence>
<dbReference type="EC" id="6.1.1.16" evidence="12"/>
<dbReference type="InterPro" id="IPR009080">
    <property type="entry name" value="tRNAsynth_Ia_anticodon-bd"/>
</dbReference>
<keyword evidence="5 12" id="KW-0436">Ligase</keyword>
<evidence type="ECO:0000259" key="13">
    <source>
        <dbReference type="SMART" id="SM00840"/>
    </source>
</evidence>
<keyword evidence="9 12" id="KW-0067">ATP-binding</keyword>
<evidence type="ECO:0000256" key="6">
    <source>
        <dbReference type="ARBA" id="ARBA00022723"/>
    </source>
</evidence>
<organism evidence="14">
    <name type="scientific">candidate division WOR-3 bacterium</name>
    <dbReference type="NCBI Taxonomy" id="2052148"/>
    <lineage>
        <taxon>Bacteria</taxon>
        <taxon>Bacteria division WOR-3</taxon>
    </lineage>
</organism>
<feature type="short sequence motif" description="'KMSKS' region" evidence="12">
    <location>
        <begin position="264"/>
        <end position="268"/>
    </location>
</feature>
<evidence type="ECO:0000256" key="5">
    <source>
        <dbReference type="ARBA" id="ARBA00022598"/>
    </source>
</evidence>
<comment type="cofactor">
    <cofactor evidence="12">
        <name>Zn(2+)</name>
        <dbReference type="ChEBI" id="CHEBI:29105"/>
    </cofactor>
    <text evidence="12">Binds 1 zinc ion per subunit.</text>
</comment>
<evidence type="ECO:0000256" key="9">
    <source>
        <dbReference type="ARBA" id="ARBA00022840"/>
    </source>
</evidence>
<evidence type="ECO:0000256" key="2">
    <source>
        <dbReference type="ARBA" id="ARBA00005594"/>
    </source>
</evidence>
<comment type="similarity">
    <text evidence="2 12">Belongs to the class-I aminoacyl-tRNA synthetase family.</text>
</comment>
<keyword evidence="11 12" id="KW-0030">Aminoacyl-tRNA synthetase</keyword>
<comment type="subcellular location">
    <subcellularLocation>
        <location evidence="1 12">Cytoplasm</location>
    </subcellularLocation>
</comment>
<feature type="binding site" evidence="12">
    <location>
        <position position="236"/>
    </location>
    <ligand>
        <name>Zn(2+)</name>
        <dbReference type="ChEBI" id="CHEBI:29105"/>
    </ligand>
</feature>
<dbReference type="GO" id="GO:0004817">
    <property type="term" value="F:cysteine-tRNA ligase activity"/>
    <property type="evidence" value="ECO:0007669"/>
    <property type="project" value="UniProtKB-UniRule"/>
</dbReference>
<dbReference type="PANTHER" id="PTHR10890">
    <property type="entry name" value="CYSTEINYL-TRNA SYNTHETASE"/>
    <property type="match status" value="1"/>
</dbReference>
<dbReference type="Proteomes" id="UP000885847">
    <property type="component" value="Unassembled WGS sequence"/>
</dbReference>
<evidence type="ECO:0000256" key="7">
    <source>
        <dbReference type="ARBA" id="ARBA00022741"/>
    </source>
</evidence>
<dbReference type="NCBIfam" id="TIGR00435">
    <property type="entry name" value="cysS"/>
    <property type="match status" value="1"/>
</dbReference>
<keyword evidence="4 12" id="KW-0963">Cytoplasm</keyword>
<dbReference type="InterPro" id="IPR032678">
    <property type="entry name" value="tRNA-synt_1_cat_dom"/>
</dbReference>
<dbReference type="EMBL" id="DQWE01000402">
    <property type="protein sequence ID" value="HDI83841.1"/>
    <property type="molecule type" value="Genomic_DNA"/>
</dbReference>
<dbReference type="HAMAP" id="MF_00041">
    <property type="entry name" value="Cys_tRNA_synth"/>
    <property type="match status" value="1"/>
</dbReference>
<dbReference type="GO" id="GO:0006423">
    <property type="term" value="P:cysteinyl-tRNA aminoacylation"/>
    <property type="evidence" value="ECO:0007669"/>
    <property type="project" value="UniProtKB-UniRule"/>
</dbReference>
<dbReference type="Pfam" id="PF01406">
    <property type="entry name" value="tRNA-synt_1e"/>
    <property type="match status" value="1"/>
</dbReference>
<evidence type="ECO:0000256" key="8">
    <source>
        <dbReference type="ARBA" id="ARBA00022833"/>
    </source>
</evidence>
<dbReference type="GO" id="GO:0005829">
    <property type="term" value="C:cytosol"/>
    <property type="evidence" value="ECO:0007669"/>
    <property type="project" value="TreeGrafter"/>
</dbReference>
<evidence type="ECO:0000256" key="12">
    <source>
        <dbReference type="HAMAP-Rule" id="MF_00041"/>
    </source>
</evidence>
<dbReference type="SUPFAM" id="SSF52374">
    <property type="entry name" value="Nucleotidylyl transferase"/>
    <property type="match status" value="1"/>
</dbReference>
<gene>
    <name evidence="12" type="primary">cysS</name>
    <name evidence="14" type="ORF">ENF18_08650</name>
</gene>
<dbReference type="SUPFAM" id="SSF47323">
    <property type="entry name" value="Anticodon-binding domain of a subclass of class I aminoacyl-tRNA synthetases"/>
    <property type="match status" value="1"/>
</dbReference>
<protein>
    <recommendedName>
        <fullName evidence="12">Cysteine--tRNA ligase</fullName>
        <ecNumber evidence="12">6.1.1.16</ecNumber>
    </recommendedName>
    <alternativeName>
        <fullName evidence="12">Cysteinyl-tRNA synthetase</fullName>
        <shortName evidence="12">CysRS</shortName>
    </alternativeName>
</protein>
<evidence type="ECO:0000256" key="11">
    <source>
        <dbReference type="ARBA" id="ARBA00023146"/>
    </source>
</evidence>